<dbReference type="Pfam" id="PF00775">
    <property type="entry name" value="Dioxygenase_C"/>
    <property type="match status" value="1"/>
</dbReference>
<dbReference type="AlphaFoldDB" id="A0A2N3KGE3"/>
<dbReference type="CDD" id="cd03463">
    <property type="entry name" value="3_4-PCD_alpha"/>
    <property type="match status" value="1"/>
</dbReference>
<proteinExistence type="inferred from homology"/>
<evidence type="ECO:0000313" key="5">
    <source>
        <dbReference type="EMBL" id="PKR49615.1"/>
    </source>
</evidence>
<dbReference type="GO" id="GO:0008199">
    <property type="term" value="F:ferric iron binding"/>
    <property type="evidence" value="ECO:0007669"/>
    <property type="project" value="InterPro"/>
</dbReference>
<evidence type="ECO:0000256" key="3">
    <source>
        <dbReference type="ARBA" id="ARBA00023002"/>
    </source>
</evidence>
<comment type="similarity">
    <text evidence="1">Belongs to the intradiol ring-cleavage dioxygenase family.</text>
</comment>
<reference evidence="5 6" key="1">
    <citation type="submission" date="2017-09" db="EMBL/GenBank/DDBJ databases">
        <title>Biodiversity and function of Thalassospira species in the particle-attached aromatic-hydrocarbon-degrading consortia from the surface seawater of the South China Sea.</title>
        <authorList>
            <person name="Dong C."/>
            <person name="Liu R."/>
            <person name="Shao Z."/>
        </authorList>
    </citation>
    <scope>NUCLEOTIDE SEQUENCE [LARGE SCALE GENOMIC DNA]</scope>
    <source>
        <strain evidence="5 6">CSC1P2</strain>
    </source>
</reference>
<evidence type="ECO:0000256" key="1">
    <source>
        <dbReference type="ARBA" id="ARBA00007825"/>
    </source>
</evidence>
<comment type="caution">
    <text evidence="5">The sequence shown here is derived from an EMBL/GenBank/DDBJ whole genome shotgun (WGS) entry which is preliminary data.</text>
</comment>
<sequence length="195" mass="21451">MTYGETPSQTVGPYFAYGLTPVQYGYDFTDIANHVVAGRDAKGEHIRITGQVLDGKGEPVSDAMIEIWQADHEGAYSTEPVSIEDTGFRGFGRCGTGTDGQNRFMFETVKPGCVADASAPFINVTVFMRGMLTHAFTRLYFDDAHASNANCPVLQSVPADRRDTLIAKRTDTPTGPEYRFDIHMQGDTETVFFDV</sequence>
<dbReference type="InterPro" id="IPR000627">
    <property type="entry name" value="Intradiol_dOase_C"/>
</dbReference>
<dbReference type="NCBIfam" id="TIGR02423">
    <property type="entry name" value="protocat_alph"/>
    <property type="match status" value="1"/>
</dbReference>
<accession>A0A2N3KGE3</accession>
<dbReference type="GO" id="GO:0018578">
    <property type="term" value="F:protocatechuate 3,4-dioxygenase activity"/>
    <property type="evidence" value="ECO:0007669"/>
    <property type="project" value="InterPro"/>
</dbReference>
<evidence type="ECO:0000256" key="2">
    <source>
        <dbReference type="ARBA" id="ARBA00022964"/>
    </source>
</evidence>
<dbReference type="PANTHER" id="PTHR33711">
    <property type="entry name" value="DIOXYGENASE, PUTATIVE (AFU_ORTHOLOGUE AFUA_2G02910)-RELATED"/>
    <property type="match status" value="1"/>
</dbReference>
<dbReference type="PROSITE" id="PS00083">
    <property type="entry name" value="INTRADIOL_DIOXYGENAS"/>
    <property type="match status" value="1"/>
</dbReference>
<dbReference type="SUPFAM" id="SSF49482">
    <property type="entry name" value="Aromatic compound dioxygenase"/>
    <property type="match status" value="1"/>
</dbReference>
<keyword evidence="3" id="KW-0560">Oxidoreductase</keyword>
<evidence type="ECO:0000259" key="4">
    <source>
        <dbReference type="PROSITE" id="PS00083"/>
    </source>
</evidence>
<organism evidence="5 6">
    <name type="scientific">Thalassospira marina</name>
    <dbReference type="NCBI Taxonomy" id="2048283"/>
    <lineage>
        <taxon>Bacteria</taxon>
        <taxon>Pseudomonadati</taxon>
        <taxon>Pseudomonadota</taxon>
        <taxon>Alphaproteobacteria</taxon>
        <taxon>Rhodospirillales</taxon>
        <taxon>Thalassospiraceae</taxon>
        <taxon>Thalassospira</taxon>
    </lineage>
</organism>
<dbReference type="RefSeq" id="WP_101270730.1">
    <property type="nucleotide sequence ID" value="NZ_NWTK01000019.1"/>
</dbReference>
<dbReference type="Proteomes" id="UP000233597">
    <property type="component" value="Unassembled WGS sequence"/>
</dbReference>
<dbReference type="EMBL" id="NWTK01000019">
    <property type="protein sequence ID" value="PKR49615.1"/>
    <property type="molecule type" value="Genomic_DNA"/>
</dbReference>
<gene>
    <name evidence="5" type="primary">pcaG</name>
    <name evidence="5" type="ORF">COO20_22750</name>
</gene>
<protein>
    <submittedName>
        <fullName evidence="5">Protocatechuate 3,4-dioxygenase subunit alpha</fullName>
    </submittedName>
</protein>
<evidence type="ECO:0000313" key="6">
    <source>
        <dbReference type="Proteomes" id="UP000233597"/>
    </source>
</evidence>
<name>A0A2N3KGE3_9PROT</name>
<keyword evidence="2 5" id="KW-0223">Dioxygenase</keyword>
<dbReference type="InterPro" id="IPR012786">
    <property type="entry name" value="Protocat_dOase_a"/>
</dbReference>
<feature type="domain" description="Intradiol ring-cleavage dioxygenases" evidence="4">
    <location>
        <begin position="48"/>
        <end position="76"/>
    </location>
</feature>
<dbReference type="Gene3D" id="2.60.130.10">
    <property type="entry name" value="Aromatic compound dioxygenase"/>
    <property type="match status" value="1"/>
</dbReference>
<dbReference type="OrthoDB" id="9805815at2"/>
<dbReference type="InterPro" id="IPR015889">
    <property type="entry name" value="Intradiol_dOase_core"/>
</dbReference>
<dbReference type="InterPro" id="IPR050770">
    <property type="entry name" value="Intradiol_RC_Dioxygenase"/>
</dbReference>
<dbReference type="PANTHER" id="PTHR33711:SF9">
    <property type="entry name" value="PROTOCATECHUATE 3,4-DIOXYGENASE ALPHA CHAIN"/>
    <property type="match status" value="1"/>
</dbReference>